<evidence type="ECO:0000256" key="2">
    <source>
        <dbReference type="SAM" id="MobiDB-lite"/>
    </source>
</evidence>
<evidence type="ECO:0000256" key="1">
    <source>
        <dbReference type="ARBA" id="ARBA00006545"/>
    </source>
</evidence>
<dbReference type="GO" id="GO:0006623">
    <property type="term" value="P:protein targeting to vacuole"/>
    <property type="evidence" value="ECO:0007669"/>
    <property type="project" value="TreeGrafter"/>
</dbReference>
<dbReference type="GO" id="GO:0045053">
    <property type="term" value="P:protein retention in Golgi apparatus"/>
    <property type="evidence" value="ECO:0007669"/>
    <property type="project" value="TreeGrafter"/>
</dbReference>
<dbReference type="InterPro" id="IPR026847">
    <property type="entry name" value="VPS13"/>
</dbReference>
<dbReference type="InterPro" id="IPR056748">
    <property type="entry name" value="VPS13-like_C"/>
</dbReference>
<proteinExistence type="inferred from homology"/>
<name>A0AA35TSL2_GEOBA</name>
<dbReference type="EMBL" id="CASHTH010004061">
    <property type="protein sequence ID" value="CAI8053011.1"/>
    <property type="molecule type" value="Genomic_DNA"/>
</dbReference>
<evidence type="ECO:0000259" key="4">
    <source>
        <dbReference type="Pfam" id="PF25037"/>
    </source>
</evidence>
<accession>A0AA35TSL2</accession>
<dbReference type="Pfam" id="PF25036">
    <property type="entry name" value="VPS13_VAB"/>
    <property type="match status" value="1"/>
</dbReference>
<comment type="caution">
    <text evidence="5">The sequence shown here is derived from an EMBL/GenBank/DDBJ whole genome shotgun (WGS) entry which is preliminary data.</text>
</comment>
<dbReference type="AlphaFoldDB" id="A0AA35TSL2"/>
<gene>
    <name evidence="5" type="ORF">GBAR_LOCUS28996</name>
</gene>
<feature type="domain" description="Intermembrane lipid transfer protein VPS13-like C-terminal" evidence="4">
    <location>
        <begin position="1011"/>
        <end position="1046"/>
    </location>
</feature>
<dbReference type="PANTHER" id="PTHR16166:SF93">
    <property type="entry name" value="INTERMEMBRANE LIPID TRANSFER PROTEIN VPS13"/>
    <property type="match status" value="1"/>
</dbReference>
<protein>
    <submittedName>
        <fullName evidence="5">Vacuolar protein sorting-associated protein 13A</fullName>
    </submittedName>
</protein>
<feature type="compositionally biased region" description="Low complexity" evidence="2">
    <location>
        <begin position="509"/>
        <end position="525"/>
    </location>
</feature>
<dbReference type="Pfam" id="PF25037">
    <property type="entry name" value="VPS13_C"/>
    <property type="match status" value="1"/>
</dbReference>
<reference evidence="5" key="1">
    <citation type="submission" date="2023-03" db="EMBL/GenBank/DDBJ databases">
        <authorList>
            <person name="Steffen K."/>
            <person name="Cardenas P."/>
        </authorList>
    </citation>
    <scope>NUCLEOTIDE SEQUENCE</scope>
</reference>
<comment type="similarity">
    <text evidence="1">Belongs to the VPS13 family.</text>
</comment>
<dbReference type="InterPro" id="IPR009543">
    <property type="entry name" value="VPS13_VAB"/>
</dbReference>
<feature type="region of interest" description="Disordered" evidence="2">
    <location>
        <begin position="506"/>
        <end position="530"/>
    </location>
</feature>
<keyword evidence="6" id="KW-1185">Reference proteome</keyword>
<evidence type="ECO:0000259" key="3">
    <source>
        <dbReference type="Pfam" id="PF25036"/>
    </source>
</evidence>
<dbReference type="Proteomes" id="UP001174909">
    <property type="component" value="Unassembled WGS sequence"/>
</dbReference>
<evidence type="ECO:0000313" key="6">
    <source>
        <dbReference type="Proteomes" id="UP001174909"/>
    </source>
</evidence>
<feature type="domain" description="Vacuolar protein sorting-associated protein 13 VPS13 adaptor binding" evidence="3">
    <location>
        <begin position="4"/>
        <end position="444"/>
    </location>
</feature>
<sequence length="1065" mass="118146">MSRDKRSKVATVPADESFPVPIEMSQQHVFYVVPAEVGLDPLGPPIAWFQRPGGRYVDSRCAVPGDSEPCHFIRVLYEEETYGSRRELPTEDFAHHIFHLHPPLLLQNLLPFTISAGDIGVNWSTCPIKPGEFIHCHGIAPDREPHVTISVSLPQEDSLMGKLRLVKNPKKYSEFAVSSNNTSVVLNVLTDDLGYHKVSIFSPYWMTNKTGRDIEYLVDGKAIKHPSSKSLILLSTSNPKNNIQIRTRTNAGKLTDWTLKFSLNAVGTSGNFPARYGQELYIFGVEAHLSQFTLTKIVNISPYYMLVNETETDLYVAETADPHNIILLPPGELVPFWPVTDGSKLRLTPGLGKEAVVFNYKRPDTVCLKLNDEIQVVCVDIQESESAIITSFTPYYPGCVPVQIINHFPDVTIQFMQDAKQSKGTIYTLEPGETVFYTWDHPNDRRALRWGLLSLRVKDPKHIFVDKNDQQMFRIRSGDSSSAAGSSTFWMDDNWVDVDENFSERLVSPDDSNSDTSSISSASTSRGDGVVGAVEGRSASRAYWKSFISGIQRVVLFTPFLETVDRIKVVGSYSRPQVEVLLGLSAVGLSLVDNSKKRELAYIAITQSGVIWQVEKVNAEEVEVLSRQNAQYIVQNIKTYRLEEPTGKISKLDVKYKNVSGEQQLRFLGHNPQVLYPLPPPPTVASETVLHSWFHAATGMFMCWCRRWQSMLIWDCRAWRVVAFSQGRERANIHTEICPKDLDASKSFFDVLHIAPIKMVVSFNVRSVGKNKDSNTVGDRVLELFLHSLGAILTSVQDTEMKFSLFHMEYQMKTGRALTRKLIKHYRTQALVELYTLVLGLDVLGNPVNVVRGVVGGTIDLFYEPIKGSVLGPEEFLEGLGIGLRSFVGGTVGGITGAGAKITGAVGDVFAKLTFDEQFQDKRQQRKTKPPRLGSKFGGFAKNVFEGVTGVVAQPVKGAQKEGAVGLFKGVGKGLVGLVVRPTGGLIDLTSGTLDFVTRKTQVGNFEIKDIRPPRFIGRDGVVRPFSPGKALGTALLRAVDEGKVCESVLPRPRQNIKEGNHPSA</sequence>
<dbReference type="PANTHER" id="PTHR16166">
    <property type="entry name" value="VACUOLAR PROTEIN SORTING-ASSOCIATED PROTEIN VPS13"/>
    <property type="match status" value="1"/>
</dbReference>
<evidence type="ECO:0000313" key="5">
    <source>
        <dbReference type="EMBL" id="CAI8053011.1"/>
    </source>
</evidence>
<organism evidence="5 6">
    <name type="scientific">Geodia barretti</name>
    <name type="common">Barrett's horny sponge</name>
    <dbReference type="NCBI Taxonomy" id="519541"/>
    <lineage>
        <taxon>Eukaryota</taxon>
        <taxon>Metazoa</taxon>
        <taxon>Porifera</taxon>
        <taxon>Demospongiae</taxon>
        <taxon>Heteroscleromorpha</taxon>
        <taxon>Tetractinellida</taxon>
        <taxon>Astrophorina</taxon>
        <taxon>Geodiidae</taxon>
        <taxon>Geodia</taxon>
    </lineage>
</organism>